<name>A0ABN9PAC3_9DINO</name>
<keyword evidence="2" id="KW-1185">Reference proteome</keyword>
<evidence type="ECO:0000313" key="2">
    <source>
        <dbReference type="Proteomes" id="UP001189429"/>
    </source>
</evidence>
<sequence length="198" mass="20912">MGPLAVLRARGTFGEVKDTIEADSMRVQATMGDMLEPVSGVDSGLDRDSEIEEVGTTPRLPTVPHTFEVAKQESATESEVELGKQQRLGSVIKANQEAYSRAVAARAARLAQWRLATDVLVGEVLEAPVGAAEVQVEGCSEVPSVAAQEVQGFDEATVALSESRYQRAKATGLGGVHWDSFAPRLAALTLLAAVPPEG</sequence>
<dbReference type="EMBL" id="CAUYUJ010000001">
    <property type="protein sequence ID" value="CAK0788042.1"/>
    <property type="molecule type" value="Genomic_DNA"/>
</dbReference>
<comment type="caution">
    <text evidence="1">The sequence shown here is derived from an EMBL/GenBank/DDBJ whole genome shotgun (WGS) entry which is preliminary data.</text>
</comment>
<dbReference type="Proteomes" id="UP001189429">
    <property type="component" value="Unassembled WGS sequence"/>
</dbReference>
<reference evidence="1" key="1">
    <citation type="submission" date="2023-10" db="EMBL/GenBank/DDBJ databases">
        <authorList>
            <person name="Chen Y."/>
            <person name="Shah S."/>
            <person name="Dougan E. K."/>
            <person name="Thang M."/>
            <person name="Chan C."/>
        </authorList>
    </citation>
    <scope>NUCLEOTIDE SEQUENCE [LARGE SCALE GENOMIC DNA]</scope>
</reference>
<organism evidence="1 2">
    <name type="scientific">Prorocentrum cordatum</name>
    <dbReference type="NCBI Taxonomy" id="2364126"/>
    <lineage>
        <taxon>Eukaryota</taxon>
        <taxon>Sar</taxon>
        <taxon>Alveolata</taxon>
        <taxon>Dinophyceae</taxon>
        <taxon>Prorocentrales</taxon>
        <taxon>Prorocentraceae</taxon>
        <taxon>Prorocentrum</taxon>
    </lineage>
</organism>
<evidence type="ECO:0000313" key="1">
    <source>
        <dbReference type="EMBL" id="CAK0788042.1"/>
    </source>
</evidence>
<accession>A0ABN9PAC3</accession>
<proteinExistence type="predicted"/>
<gene>
    <name evidence="1" type="ORF">PCOR1329_LOCUS14</name>
</gene>
<protein>
    <submittedName>
        <fullName evidence="1">Uncharacterized protein</fullName>
    </submittedName>
</protein>